<organism evidence="2">
    <name type="scientific">viral metagenome</name>
    <dbReference type="NCBI Taxonomy" id="1070528"/>
    <lineage>
        <taxon>unclassified sequences</taxon>
        <taxon>metagenomes</taxon>
        <taxon>organismal metagenomes</taxon>
    </lineage>
</organism>
<dbReference type="AlphaFoldDB" id="A0A6C0AVY9"/>
<feature type="domain" description="MIF4G" evidence="1">
    <location>
        <begin position="81"/>
        <end position="292"/>
    </location>
</feature>
<name>A0A6C0AVY9_9ZZZZ</name>
<accession>A0A6C0AVY9</accession>
<evidence type="ECO:0000313" key="2">
    <source>
        <dbReference type="EMBL" id="QHS84119.1"/>
    </source>
</evidence>
<evidence type="ECO:0000259" key="1">
    <source>
        <dbReference type="Pfam" id="PF02854"/>
    </source>
</evidence>
<proteinExistence type="predicted"/>
<dbReference type="Gene3D" id="1.25.40.180">
    <property type="match status" value="1"/>
</dbReference>
<protein>
    <recommendedName>
        <fullName evidence="1">MIF4G domain-containing protein</fullName>
    </recommendedName>
</protein>
<dbReference type="GO" id="GO:0003723">
    <property type="term" value="F:RNA binding"/>
    <property type="evidence" value="ECO:0007669"/>
    <property type="project" value="InterPro"/>
</dbReference>
<dbReference type="InterPro" id="IPR016024">
    <property type="entry name" value="ARM-type_fold"/>
</dbReference>
<reference evidence="2" key="1">
    <citation type="journal article" date="2020" name="Nature">
        <title>Giant virus diversity and host interactions through global metagenomics.</title>
        <authorList>
            <person name="Schulz F."/>
            <person name="Roux S."/>
            <person name="Paez-Espino D."/>
            <person name="Jungbluth S."/>
            <person name="Walsh D.A."/>
            <person name="Denef V.J."/>
            <person name="McMahon K.D."/>
            <person name="Konstantinidis K.T."/>
            <person name="Eloe-Fadrosh E.A."/>
            <person name="Kyrpides N.C."/>
            <person name="Woyke T."/>
        </authorList>
    </citation>
    <scope>NUCLEOTIDE SEQUENCE</scope>
    <source>
        <strain evidence="2">GVMAG-S-ERX555965-48</strain>
    </source>
</reference>
<dbReference type="SUPFAM" id="SSF48371">
    <property type="entry name" value="ARM repeat"/>
    <property type="match status" value="1"/>
</dbReference>
<dbReference type="EMBL" id="MN738772">
    <property type="protein sequence ID" value="QHS84119.1"/>
    <property type="molecule type" value="Genomic_DNA"/>
</dbReference>
<dbReference type="InterPro" id="IPR003890">
    <property type="entry name" value="MIF4G-like_typ-3"/>
</dbReference>
<dbReference type="Pfam" id="PF02854">
    <property type="entry name" value="MIF4G"/>
    <property type="match status" value="1"/>
</dbReference>
<sequence length="302" mass="35349">MVIYNLNEINDIRDNGFIFELSESSLDVINTISEVVGASNYVRTPIFPKKEKRGNKQRDYPVDPNFKATVFVKEESNTVLVRSLLNKLSDKNYDRIYEEIDNIIKNIVEKNNLEELNKISDFIFLTAGTNKAFSNIYAKMYKQLIDSYDIFQNILNDHLNVHVELFKSIEVADPMTDYEKFCNVNRINESRRALSTFISNLYNSETIENSIIYNIIDLLHSNIDENIKKENQSGLVLEIAENSSIIIMNSMMYLNKHEEWNKINDFIQTMIKRKTKDYISLPSKSIFKYMDINDKIKKNLDK</sequence>